<dbReference type="PANTHER" id="PTHR21096">
    <property type="entry name" value="PROTEIN FAM136A"/>
    <property type="match status" value="1"/>
</dbReference>
<evidence type="ECO:0000313" key="2">
    <source>
        <dbReference type="EMBL" id="KAK9725224.1"/>
    </source>
</evidence>
<reference evidence="2" key="1">
    <citation type="submission" date="2024-03" db="EMBL/GenBank/DDBJ databases">
        <title>WGS assembly of Saponaria officinalis var. Norfolk2.</title>
        <authorList>
            <person name="Jenkins J."/>
            <person name="Shu S."/>
            <person name="Grimwood J."/>
            <person name="Barry K."/>
            <person name="Goodstein D."/>
            <person name="Schmutz J."/>
            <person name="Leebens-Mack J."/>
            <person name="Osbourn A."/>
        </authorList>
    </citation>
    <scope>NUCLEOTIDE SEQUENCE [LARGE SCALE GENOMIC DNA]</scope>
    <source>
        <strain evidence="2">JIC</strain>
    </source>
</reference>
<dbReference type="GO" id="GO:0005737">
    <property type="term" value="C:cytoplasm"/>
    <property type="evidence" value="ECO:0007669"/>
    <property type="project" value="TreeGrafter"/>
</dbReference>
<name>A0AAW1L0E8_SAPOF</name>
<accession>A0AAW1L0E8</accession>
<gene>
    <name evidence="2" type="ORF">RND81_05G129600</name>
</gene>
<evidence type="ECO:0000313" key="3">
    <source>
        <dbReference type="Proteomes" id="UP001443914"/>
    </source>
</evidence>
<organism evidence="2 3">
    <name type="scientific">Saponaria officinalis</name>
    <name type="common">Common soapwort</name>
    <name type="synonym">Lychnis saponaria</name>
    <dbReference type="NCBI Taxonomy" id="3572"/>
    <lineage>
        <taxon>Eukaryota</taxon>
        <taxon>Viridiplantae</taxon>
        <taxon>Streptophyta</taxon>
        <taxon>Embryophyta</taxon>
        <taxon>Tracheophyta</taxon>
        <taxon>Spermatophyta</taxon>
        <taxon>Magnoliopsida</taxon>
        <taxon>eudicotyledons</taxon>
        <taxon>Gunneridae</taxon>
        <taxon>Pentapetalae</taxon>
        <taxon>Caryophyllales</taxon>
        <taxon>Caryophyllaceae</taxon>
        <taxon>Caryophylleae</taxon>
        <taxon>Saponaria</taxon>
    </lineage>
</organism>
<dbReference type="Proteomes" id="UP001443914">
    <property type="component" value="Unassembled WGS sequence"/>
</dbReference>
<dbReference type="Pfam" id="PF05811">
    <property type="entry name" value="DUF842"/>
    <property type="match status" value="1"/>
</dbReference>
<keyword evidence="3" id="KW-1185">Reference proteome</keyword>
<dbReference type="AlphaFoldDB" id="A0AAW1L0E8"/>
<dbReference type="EMBL" id="JBDFQZ010000005">
    <property type="protein sequence ID" value="KAK9725224.1"/>
    <property type="molecule type" value="Genomic_DNA"/>
</dbReference>
<comment type="caution">
    <text evidence="2">The sequence shown here is derived from an EMBL/GenBank/DDBJ whole genome shotgun (WGS) entry which is preliminary data.</text>
</comment>
<sequence>MEDQIVSERLRRKLNEVNTGAQSQLSGIQDHINFTLQQAYYKCAYECFDRRRNTQEISSCVEHCSVPVMQSQNLVQAELAKFQERIQRALAVCHDRFESAKLQPDQSNPILDLESCANKAIDDNVKTLPAIVQRLKSTLGMNESA</sequence>
<dbReference type="PANTHER" id="PTHR21096:SF0">
    <property type="entry name" value="PROTEIN FAM136A"/>
    <property type="match status" value="1"/>
</dbReference>
<evidence type="ECO:0000256" key="1">
    <source>
        <dbReference type="ARBA" id="ARBA00009952"/>
    </source>
</evidence>
<proteinExistence type="inferred from homology"/>
<dbReference type="InterPro" id="IPR008560">
    <property type="entry name" value="DUF842_euk"/>
</dbReference>
<evidence type="ECO:0008006" key="4">
    <source>
        <dbReference type="Google" id="ProtNLM"/>
    </source>
</evidence>
<comment type="similarity">
    <text evidence="1">Belongs to the FAM136 family.</text>
</comment>
<protein>
    <recommendedName>
        <fullName evidence="4">Protein FAM136A</fullName>
    </recommendedName>
</protein>